<keyword evidence="8" id="KW-0594">Phospholipid biosynthesis</keyword>
<evidence type="ECO:0000256" key="9">
    <source>
        <dbReference type="ARBA" id="ARBA00023239"/>
    </source>
</evidence>
<keyword evidence="9 13" id="KW-0456">Lyase</keyword>
<dbReference type="Pfam" id="PF02666">
    <property type="entry name" value="PS_Dcarbxylase"/>
    <property type="match status" value="1"/>
</dbReference>
<evidence type="ECO:0000256" key="3">
    <source>
        <dbReference type="ARBA" id="ARBA00012243"/>
    </source>
</evidence>
<keyword evidence="6" id="KW-0443">Lipid metabolism</keyword>
<keyword evidence="4" id="KW-0444">Lipid biosynthesis</keyword>
<dbReference type="Proteomes" id="UP000700059">
    <property type="component" value="Unassembled WGS sequence"/>
</dbReference>
<keyword evidence="10" id="KW-1208">Phospholipid metabolism</keyword>
<evidence type="ECO:0000256" key="8">
    <source>
        <dbReference type="ARBA" id="ARBA00023209"/>
    </source>
</evidence>
<keyword evidence="11" id="KW-0670">Pyruvate</keyword>
<keyword evidence="14" id="KW-1185">Reference proteome</keyword>
<evidence type="ECO:0000256" key="2">
    <source>
        <dbReference type="ARBA" id="ARBA00005189"/>
    </source>
</evidence>
<evidence type="ECO:0000256" key="12">
    <source>
        <dbReference type="ARBA" id="ARBA00024326"/>
    </source>
</evidence>
<dbReference type="InterPro" id="IPR003817">
    <property type="entry name" value="PS_Dcarbxylase"/>
</dbReference>
<evidence type="ECO:0000313" key="13">
    <source>
        <dbReference type="EMBL" id="MBX7491305.1"/>
    </source>
</evidence>
<dbReference type="GO" id="GO:0004609">
    <property type="term" value="F:phosphatidylserine decarboxylase activity"/>
    <property type="evidence" value="ECO:0007669"/>
    <property type="project" value="UniProtKB-EC"/>
</dbReference>
<organism evidence="13 14">
    <name type="scientific">Helicobacter turcicus</name>
    <dbReference type="NCBI Taxonomy" id="2867412"/>
    <lineage>
        <taxon>Bacteria</taxon>
        <taxon>Pseudomonadati</taxon>
        <taxon>Campylobacterota</taxon>
        <taxon>Epsilonproteobacteria</taxon>
        <taxon>Campylobacterales</taxon>
        <taxon>Helicobacteraceae</taxon>
        <taxon>Helicobacter</taxon>
    </lineage>
</organism>
<dbReference type="NCBIfam" id="TIGR00163">
    <property type="entry name" value="PS_decarb"/>
    <property type="match status" value="1"/>
</dbReference>
<dbReference type="InterPro" id="IPR033177">
    <property type="entry name" value="PSD-B"/>
</dbReference>
<dbReference type="PANTHER" id="PTHR10067">
    <property type="entry name" value="PHOSPHATIDYLSERINE DECARBOXYLASE"/>
    <property type="match status" value="1"/>
</dbReference>
<proteinExistence type="predicted"/>
<dbReference type="EC" id="4.1.1.65" evidence="3"/>
<protein>
    <recommendedName>
        <fullName evidence="3">phosphatidylserine decarboxylase</fullName>
        <ecNumber evidence="3">4.1.1.65</ecNumber>
    </recommendedName>
</protein>
<comment type="cofactor">
    <cofactor evidence="1">
        <name>pyruvate</name>
        <dbReference type="ChEBI" id="CHEBI:15361"/>
    </cofactor>
</comment>
<evidence type="ECO:0000256" key="4">
    <source>
        <dbReference type="ARBA" id="ARBA00022516"/>
    </source>
</evidence>
<keyword evidence="5" id="KW-0210">Decarboxylase</keyword>
<keyword evidence="7" id="KW-0865">Zymogen</keyword>
<sequence>MHYTNFISSLFEKFASYAFSPMIQRWINRTYVKIFDIKLDEFDTLESYPTLNALFTRSLVKIRSFDKTDSNMIAPCDALIMEFGECKDNMAMQIKGKYYFVSDFIKTRLEEGYNYVNFYLSPSDYHRFHAPLNLKVKRLEFISGRLFSVSEKMLLKHEEVFVKNKRVVLECEDDFGNTLYFVAIGALNVGHIQINFVPEVVGFMESTTLNFDIPIFVQKGEEIGSFLMGSTIVLLSKNWKYDLKLKEKVYFGQCIAKFSKPTQEIVESKKTL</sequence>
<comment type="caution">
    <text evidence="13">The sequence shown here is derived from an EMBL/GenBank/DDBJ whole genome shotgun (WGS) entry which is preliminary data.</text>
</comment>
<evidence type="ECO:0000256" key="11">
    <source>
        <dbReference type="ARBA" id="ARBA00023317"/>
    </source>
</evidence>
<evidence type="ECO:0000256" key="5">
    <source>
        <dbReference type="ARBA" id="ARBA00022793"/>
    </source>
</evidence>
<evidence type="ECO:0000256" key="7">
    <source>
        <dbReference type="ARBA" id="ARBA00023145"/>
    </source>
</evidence>
<comment type="pathway">
    <text evidence="12">Phospholipid metabolism; phosphatidylethanolamine biosynthesis.</text>
</comment>
<comment type="pathway">
    <text evidence="2">Lipid metabolism.</text>
</comment>
<name>A0ABS7JPG9_9HELI</name>
<dbReference type="PANTHER" id="PTHR10067:SF6">
    <property type="entry name" value="PHOSPHATIDYLSERINE DECARBOXYLASE PROENZYME, MITOCHONDRIAL"/>
    <property type="match status" value="1"/>
</dbReference>
<gene>
    <name evidence="13" type="ORF">K4G57_07515</name>
</gene>
<dbReference type="NCBIfam" id="NF003038">
    <property type="entry name" value="PRK03934.1"/>
    <property type="match status" value="1"/>
</dbReference>
<evidence type="ECO:0000256" key="6">
    <source>
        <dbReference type="ARBA" id="ARBA00023098"/>
    </source>
</evidence>
<evidence type="ECO:0000256" key="10">
    <source>
        <dbReference type="ARBA" id="ARBA00023264"/>
    </source>
</evidence>
<evidence type="ECO:0000313" key="14">
    <source>
        <dbReference type="Proteomes" id="UP000700059"/>
    </source>
</evidence>
<reference evidence="13 14" key="1">
    <citation type="submission" date="2021-08" db="EMBL/GenBank/DDBJ databases">
        <title>Helicobacter spp. isolated from feces of Anatolian Ground Squirrel (Spermophilus xanthoprymnus) in Turkey.</title>
        <authorList>
            <person name="Aydin F."/>
            <person name="Abay S."/>
            <person name="Kayman T."/>
            <person name="Karakaya E."/>
            <person name="Saticioglu I.B."/>
        </authorList>
    </citation>
    <scope>NUCLEOTIDE SEQUENCE [LARGE SCALE GENOMIC DNA]</scope>
    <source>
        <strain evidence="13 14">Faydin-H70</strain>
    </source>
</reference>
<dbReference type="RefSeq" id="WP_221532607.1">
    <property type="nucleotide sequence ID" value="NZ_JAIGYP010000011.1"/>
</dbReference>
<dbReference type="EMBL" id="JAIGYQ010000011">
    <property type="protein sequence ID" value="MBX7491305.1"/>
    <property type="molecule type" value="Genomic_DNA"/>
</dbReference>
<accession>A0ABS7JPG9</accession>
<evidence type="ECO:0000256" key="1">
    <source>
        <dbReference type="ARBA" id="ARBA00001928"/>
    </source>
</evidence>